<dbReference type="InterPro" id="IPR002397">
    <property type="entry name" value="Cyt_P450_B"/>
</dbReference>
<dbReference type="GO" id="GO:0004497">
    <property type="term" value="F:monooxygenase activity"/>
    <property type="evidence" value="ECO:0007669"/>
    <property type="project" value="UniProtKB-KW"/>
</dbReference>
<dbReference type="InterPro" id="IPR001128">
    <property type="entry name" value="Cyt_P450"/>
</dbReference>
<dbReference type="PRINTS" id="PR00385">
    <property type="entry name" value="P450"/>
</dbReference>
<proteinExistence type="inferred from homology"/>
<dbReference type="GO" id="GO:0020037">
    <property type="term" value="F:heme binding"/>
    <property type="evidence" value="ECO:0007669"/>
    <property type="project" value="InterPro"/>
</dbReference>
<dbReference type="Proteomes" id="UP000539313">
    <property type="component" value="Unassembled WGS sequence"/>
</dbReference>
<sequence length="396" mass="43449">MTAEPGPQIDFPPDTPVPSEPAPVYAWLRRNRPVTRVRLPNGDHAWLVTRYRDNRRLFAEPALSRAAAAAPGAPRLRAAPLERRSITTLDPPEHTRLRQLVLHAFTSGRVAALRPRIERFAGELLDALVAAGPPADLVEGFARPLPITVISELLGVPAEDRARFRAWTEDYLGQSAQGIERAAARLKGYFADLLARRRKEPGDDLFSSLVTMPADQRLSDEDLVVLGVTLLVAGFETVANQIAASTVVLLRRPELYRTLCERPEILPSAVEELLRYTPVSVSGGTIRVATEDVEIAGVRIRAGEGVLPAIVSADRDPEVFADPDTLDLTRSPNPHMAFGHGVHRCLGAQLARAELQVAFAALTGRLPGLRLAVPWEELRWRTEGMIRGPRALPVAW</sequence>
<evidence type="ECO:0000256" key="2">
    <source>
        <dbReference type="ARBA" id="ARBA00022617"/>
    </source>
</evidence>
<comment type="caution">
    <text evidence="9">The sequence shown here is derived from an EMBL/GenBank/DDBJ whole genome shotgun (WGS) entry which is preliminary data.</text>
</comment>
<evidence type="ECO:0000256" key="4">
    <source>
        <dbReference type="ARBA" id="ARBA00023002"/>
    </source>
</evidence>
<dbReference type="InterPro" id="IPR036396">
    <property type="entry name" value="Cyt_P450_sf"/>
</dbReference>
<evidence type="ECO:0000256" key="6">
    <source>
        <dbReference type="ARBA" id="ARBA00023033"/>
    </source>
</evidence>
<evidence type="ECO:0000256" key="5">
    <source>
        <dbReference type="ARBA" id="ARBA00023004"/>
    </source>
</evidence>
<keyword evidence="4 7" id="KW-0560">Oxidoreductase</keyword>
<gene>
    <name evidence="9" type="ORF">HNR21_004418</name>
</gene>
<keyword evidence="6 7" id="KW-0503">Monooxygenase</keyword>
<dbReference type="EMBL" id="JACJII010000001">
    <property type="protein sequence ID" value="MBA9005536.1"/>
    <property type="molecule type" value="Genomic_DNA"/>
</dbReference>
<dbReference type="Gene3D" id="1.10.630.10">
    <property type="entry name" value="Cytochrome P450"/>
    <property type="match status" value="1"/>
</dbReference>
<dbReference type="FunFam" id="1.10.630.10:FF:000018">
    <property type="entry name" value="Cytochrome P450 monooxygenase"/>
    <property type="match status" value="1"/>
</dbReference>
<dbReference type="GO" id="GO:0005506">
    <property type="term" value="F:iron ion binding"/>
    <property type="evidence" value="ECO:0007669"/>
    <property type="project" value="InterPro"/>
</dbReference>
<dbReference type="AlphaFoldDB" id="A0A7W3RA65"/>
<dbReference type="PANTHER" id="PTHR46696">
    <property type="entry name" value="P450, PUTATIVE (EUROFUNG)-RELATED"/>
    <property type="match status" value="1"/>
</dbReference>
<evidence type="ECO:0000256" key="7">
    <source>
        <dbReference type="RuleBase" id="RU000461"/>
    </source>
</evidence>
<dbReference type="RefSeq" id="WP_119730348.1">
    <property type="nucleotide sequence ID" value="NZ_JACJII010000001.1"/>
</dbReference>
<dbReference type="InterPro" id="IPR017972">
    <property type="entry name" value="Cyt_P450_CS"/>
</dbReference>
<feature type="region of interest" description="Disordered" evidence="8">
    <location>
        <begin position="1"/>
        <end position="20"/>
    </location>
</feature>
<keyword evidence="10" id="KW-1185">Reference proteome</keyword>
<dbReference type="GO" id="GO:0016705">
    <property type="term" value="F:oxidoreductase activity, acting on paired donors, with incorporation or reduction of molecular oxygen"/>
    <property type="evidence" value="ECO:0007669"/>
    <property type="project" value="InterPro"/>
</dbReference>
<dbReference type="SUPFAM" id="SSF48264">
    <property type="entry name" value="Cytochrome P450"/>
    <property type="match status" value="1"/>
</dbReference>
<evidence type="ECO:0000256" key="8">
    <source>
        <dbReference type="SAM" id="MobiDB-lite"/>
    </source>
</evidence>
<evidence type="ECO:0000256" key="1">
    <source>
        <dbReference type="ARBA" id="ARBA00010617"/>
    </source>
</evidence>
<keyword evidence="2 7" id="KW-0349">Heme</keyword>
<keyword evidence="5 7" id="KW-0408">Iron</keyword>
<name>A0A7W3RA65_9ACTN</name>
<keyword evidence="3 7" id="KW-0479">Metal-binding</keyword>
<protein>
    <submittedName>
        <fullName evidence="9">Nocardicin N-oxygenase</fullName>
        <ecNumber evidence="9">1.14.13.-</ecNumber>
    </submittedName>
</protein>
<evidence type="ECO:0000256" key="3">
    <source>
        <dbReference type="ARBA" id="ARBA00022723"/>
    </source>
</evidence>
<evidence type="ECO:0000313" key="9">
    <source>
        <dbReference type="EMBL" id="MBA9005536.1"/>
    </source>
</evidence>
<dbReference type="CDD" id="cd11031">
    <property type="entry name" value="Cyp158A-like"/>
    <property type="match status" value="1"/>
</dbReference>
<reference evidence="9 10" key="1">
    <citation type="submission" date="2020-08" db="EMBL/GenBank/DDBJ databases">
        <title>Sequencing the genomes of 1000 actinobacteria strains.</title>
        <authorList>
            <person name="Klenk H.-P."/>
        </authorList>
    </citation>
    <scope>NUCLEOTIDE SEQUENCE [LARGE SCALE GENOMIC DNA]</scope>
    <source>
        <strain evidence="9 10">DSM 45823</strain>
    </source>
</reference>
<dbReference type="PANTHER" id="PTHR46696:SF1">
    <property type="entry name" value="CYTOCHROME P450 YJIB-RELATED"/>
    <property type="match status" value="1"/>
</dbReference>
<accession>A0A7W3RA65</accession>
<dbReference type="PRINTS" id="PR00359">
    <property type="entry name" value="BP450"/>
</dbReference>
<dbReference type="PROSITE" id="PS00086">
    <property type="entry name" value="CYTOCHROME_P450"/>
    <property type="match status" value="1"/>
</dbReference>
<dbReference type="Pfam" id="PF00067">
    <property type="entry name" value="p450"/>
    <property type="match status" value="1"/>
</dbReference>
<evidence type="ECO:0000313" key="10">
    <source>
        <dbReference type="Proteomes" id="UP000539313"/>
    </source>
</evidence>
<dbReference type="EC" id="1.14.13.-" evidence="9"/>
<comment type="similarity">
    <text evidence="1 7">Belongs to the cytochrome P450 family.</text>
</comment>
<organism evidence="9 10">
    <name type="scientific">Thermomonospora cellulosilytica</name>
    <dbReference type="NCBI Taxonomy" id="1411118"/>
    <lineage>
        <taxon>Bacteria</taxon>
        <taxon>Bacillati</taxon>
        <taxon>Actinomycetota</taxon>
        <taxon>Actinomycetes</taxon>
        <taxon>Streptosporangiales</taxon>
        <taxon>Thermomonosporaceae</taxon>
        <taxon>Thermomonospora</taxon>
    </lineage>
</organism>